<dbReference type="PANTHER" id="PTHR34401">
    <property type="entry name" value="PROTEIN CBG12388-RELATED"/>
    <property type="match status" value="1"/>
</dbReference>
<dbReference type="PANTHER" id="PTHR34401:SF6">
    <property type="entry name" value="DUF19 DOMAIN-CONTAINING PROTEIN"/>
    <property type="match status" value="1"/>
</dbReference>
<keyword evidence="2" id="KW-1185">Reference proteome</keyword>
<protein>
    <submittedName>
        <fullName evidence="3">Uncharacterized protein</fullName>
    </submittedName>
</protein>
<accession>A0A0K0G4Y9</accession>
<proteinExistence type="predicted"/>
<organism evidence="2 3">
    <name type="scientific">Strongyloides venezuelensis</name>
    <name type="common">Threadworm</name>
    <dbReference type="NCBI Taxonomy" id="75913"/>
    <lineage>
        <taxon>Eukaryota</taxon>
        <taxon>Metazoa</taxon>
        <taxon>Ecdysozoa</taxon>
        <taxon>Nematoda</taxon>
        <taxon>Chromadorea</taxon>
        <taxon>Rhabditida</taxon>
        <taxon>Tylenchina</taxon>
        <taxon>Panagrolaimomorpha</taxon>
        <taxon>Strongyloidoidea</taxon>
        <taxon>Strongyloididae</taxon>
        <taxon>Strongyloides</taxon>
    </lineage>
</organism>
<name>A0A0K0G4Y9_STRVS</name>
<reference evidence="3" key="2">
    <citation type="submission" date="2015-08" db="UniProtKB">
        <authorList>
            <consortium name="WormBaseParasite"/>
        </authorList>
    </citation>
    <scope>IDENTIFICATION</scope>
</reference>
<feature type="signal peptide" evidence="1">
    <location>
        <begin position="1"/>
        <end position="22"/>
    </location>
</feature>
<evidence type="ECO:0000313" key="2">
    <source>
        <dbReference type="Proteomes" id="UP000035680"/>
    </source>
</evidence>
<evidence type="ECO:0000313" key="3">
    <source>
        <dbReference type="WBParaSite" id="SVE_1980100.1"/>
    </source>
</evidence>
<keyword evidence="1" id="KW-0732">Signal</keyword>
<dbReference type="AlphaFoldDB" id="A0A0K0G4Y9"/>
<evidence type="ECO:0000256" key="1">
    <source>
        <dbReference type="SAM" id="SignalP"/>
    </source>
</evidence>
<dbReference type="Proteomes" id="UP000035680">
    <property type="component" value="Unassembled WGS sequence"/>
</dbReference>
<sequence>MIYSKFLCQYFIIFLLICSVTSFKKEKTKNETILTSNVKYSASQTFTVVGEPNISRKCRCSEVDYCREKSFTSRKQCVSSCSHFLQYFADNVEKTVDICFNEHQSDYKSEKKYDCTLFNFCTKDNGKNTRDVYIPKYNLTYYHMHYRKNTTANIFSETPQNKKNLLTFSYFKKFQHCLHSCIKYIANTCYNNDKKCSVELNEFNKQTARQIEYCTCMSINVHIYMKRGCTCMHEKMKIEKLGGICELIGNHIFKEHYS</sequence>
<reference evidence="2" key="1">
    <citation type="submission" date="2014-07" db="EMBL/GenBank/DDBJ databases">
        <authorList>
            <person name="Martin A.A"/>
            <person name="De Silva N."/>
        </authorList>
    </citation>
    <scope>NUCLEOTIDE SEQUENCE</scope>
</reference>
<feature type="chain" id="PRO_5005330759" evidence="1">
    <location>
        <begin position="23"/>
        <end position="258"/>
    </location>
</feature>
<dbReference type="WBParaSite" id="SVE_1980100.1">
    <property type="protein sequence ID" value="SVE_1980100.1"/>
    <property type="gene ID" value="SVE_1980100"/>
</dbReference>